<evidence type="ECO:0000313" key="11">
    <source>
        <dbReference type="Proteomes" id="UP000078397"/>
    </source>
</evidence>
<dbReference type="Pfam" id="PF07690">
    <property type="entry name" value="MFS_1"/>
    <property type="match status" value="1"/>
</dbReference>
<dbReference type="InterPro" id="IPR011701">
    <property type="entry name" value="MFS"/>
</dbReference>
<feature type="transmembrane region" description="Helical" evidence="8">
    <location>
        <begin position="440"/>
        <end position="461"/>
    </location>
</feature>
<keyword evidence="3" id="KW-0813">Transport</keyword>
<keyword evidence="5 8" id="KW-1133">Transmembrane helix</keyword>
<keyword evidence="11" id="KW-1185">Reference proteome</keyword>
<feature type="transmembrane region" description="Helical" evidence="8">
    <location>
        <begin position="272"/>
        <end position="298"/>
    </location>
</feature>
<evidence type="ECO:0000256" key="3">
    <source>
        <dbReference type="ARBA" id="ARBA00022448"/>
    </source>
</evidence>
<evidence type="ECO:0000256" key="5">
    <source>
        <dbReference type="ARBA" id="ARBA00022989"/>
    </source>
</evidence>
<accession>A0A179FGF1</accession>
<dbReference type="PROSITE" id="PS50850">
    <property type="entry name" value="MFS"/>
    <property type="match status" value="1"/>
</dbReference>
<dbReference type="Proteomes" id="UP000078397">
    <property type="component" value="Unassembled WGS sequence"/>
</dbReference>
<proteinExistence type="inferred from homology"/>
<evidence type="ECO:0000256" key="2">
    <source>
        <dbReference type="ARBA" id="ARBA00008335"/>
    </source>
</evidence>
<evidence type="ECO:0000313" key="10">
    <source>
        <dbReference type="EMBL" id="OAQ64073.1"/>
    </source>
</evidence>
<dbReference type="FunFam" id="1.20.1250.20:FF:000284">
    <property type="entry name" value="Siderophore iron transporter mirB"/>
    <property type="match status" value="1"/>
</dbReference>
<evidence type="ECO:0000256" key="6">
    <source>
        <dbReference type="ARBA" id="ARBA00023136"/>
    </source>
</evidence>
<name>A0A179FGF1_METCM</name>
<dbReference type="PANTHER" id="PTHR23501:SF3">
    <property type="entry name" value="MAJOR FACILITATOR SUPERFAMILY (MFS) PROFILE DOMAIN-CONTAINING PROTEIN"/>
    <property type="match status" value="1"/>
</dbReference>
<comment type="caution">
    <text evidence="10">The sequence shown here is derived from an EMBL/GenBank/DDBJ whole genome shotgun (WGS) entry which is preliminary data.</text>
</comment>
<dbReference type="EMBL" id="LSBJ02000005">
    <property type="protein sequence ID" value="OAQ64073.1"/>
    <property type="molecule type" value="Genomic_DNA"/>
</dbReference>
<feature type="transmembrane region" description="Helical" evidence="8">
    <location>
        <begin position="135"/>
        <end position="152"/>
    </location>
</feature>
<keyword evidence="6 8" id="KW-0472">Membrane</keyword>
<evidence type="ECO:0000256" key="4">
    <source>
        <dbReference type="ARBA" id="ARBA00022692"/>
    </source>
</evidence>
<evidence type="ECO:0000256" key="1">
    <source>
        <dbReference type="ARBA" id="ARBA00004141"/>
    </source>
</evidence>
<feature type="transmembrane region" description="Helical" evidence="8">
    <location>
        <begin position="415"/>
        <end position="434"/>
    </location>
</feature>
<feature type="transmembrane region" description="Helical" evidence="8">
    <location>
        <begin position="164"/>
        <end position="182"/>
    </location>
</feature>
<evidence type="ECO:0000256" key="7">
    <source>
        <dbReference type="SAM" id="MobiDB-lite"/>
    </source>
</evidence>
<feature type="transmembrane region" description="Helical" evidence="8">
    <location>
        <begin position="310"/>
        <end position="328"/>
    </location>
</feature>
<feature type="transmembrane region" description="Helical" evidence="8">
    <location>
        <begin position="100"/>
        <end position="123"/>
    </location>
</feature>
<evidence type="ECO:0000256" key="8">
    <source>
        <dbReference type="SAM" id="Phobius"/>
    </source>
</evidence>
<dbReference type="Gene3D" id="1.20.1250.20">
    <property type="entry name" value="MFS general substrate transporter like domains"/>
    <property type="match status" value="2"/>
</dbReference>
<feature type="transmembrane region" description="Helical" evidence="8">
    <location>
        <begin position="473"/>
        <end position="492"/>
    </location>
</feature>
<reference evidence="10 11" key="1">
    <citation type="journal article" date="2016" name="PLoS Pathog.">
        <title>Biosynthesis of antibiotic leucinostatins in bio-control fungus Purpureocillium lilacinum and their inhibition on phytophthora revealed by genome mining.</title>
        <authorList>
            <person name="Wang G."/>
            <person name="Liu Z."/>
            <person name="Lin R."/>
            <person name="Li E."/>
            <person name="Mao Z."/>
            <person name="Ling J."/>
            <person name="Yang Y."/>
            <person name="Yin W.B."/>
            <person name="Xie B."/>
        </authorList>
    </citation>
    <scope>NUCLEOTIDE SEQUENCE [LARGE SCALE GENOMIC DNA]</scope>
    <source>
        <strain evidence="10">170</strain>
    </source>
</reference>
<dbReference type="GO" id="GO:0022857">
    <property type="term" value="F:transmembrane transporter activity"/>
    <property type="evidence" value="ECO:0007669"/>
    <property type="project" value="InterPro"/>
</dbReference>
<feature type="transmembrane region" description="Helical" evidence="8">
    <location>
        <begin position="389"/>
        <end position="408"/>
    </location>
</feature>
<feature type="transmembrane region" description="Helical" evidence="8">
    <location>
        <begin position="554"/>
        <end position="573"/>
    </location>
</feature>
<dbReference type="SUPFAM" id="SSF103473">
    <property type="entry name" value="MFS general substrate transporter"/>
    <property type="match status" value="2"/>
</dbReference>
<dbReference type="KEGG" id="pchm:VFPPC_05415"/>
<dbReference type="InterPro" id="IPR036259">
    <property type="entry name" value="MFS_trans_sf"/>
</dbReference>
<feature type="transmembrane region" description="Helical" evidence="8">
    <location>
        <begin position="191"/>
        <end position="209"/>
    </location>
</feature>
<feature type="transmembrane region" description="Helical" evidence="8">
    <location>
        <begin position="221"/>
        <end position="245"/>
    </location>
</feature>
<feature type="transmembrane region" description="Helical" evidence="8">
    <location>
        <begin position="348"/>
        <end position="369"/>
    </location>
</feature>
<comment type="subcellular location">
    <subcellularLocation>
        <location evidence="1">Membrane</location>
        <topology evidence="1">Multi-pass membrane protein</topology>
    </subcellularLocation>
</comment>
<dbReference type="AlphaFoldDB" id="A0A179FGF1"/>
<evidence type="ECO:0000259" key="9">
    <source>
        <dbReference type="PROSITE" id="PS50850"/>
    </source>
</evidence>
<dbReference type="RefSeq" id="XP_018141387.1">
    <property type="nucleotide sequence ID" value="XM_018284615.1"/>
</dbReference>
<dbReference type="PANTHER" id="PTHR23501">
    <property type="entry name" value="MAJOR FACILITATOR SUPERFAMILY"/>
    <property type="match status" value="1"/>
</dbReference>
<dbReference type="InterPro" id="IPR020846">
    <property type="entry name" value="MFS_dom"/>
</dbReference>
<keyword evidence="4 8" id="KW-0812">Transmembrane</keyword>
<dbReference type="GO" id="GO:0005886">
    <property type="term" value="C:plasma membrane"/>
    <property type="evidence" value="ECO:0007669"/>
    <property type="project" value="TreeGrafter"/>
</dbReference>
<feature type="domain" description="Major facilitator superfamily (MFS) profile" evidence="9">
    <location>
        <begin position="70"/>
        <end position="577"/>
    </location>
</feature>
<feature type="transmembrane region" description="Helical" evidence="8">
    <location>
        <begin position="61"/>
        <end position="80"/>
    </location>
</feature>
<protein>
    <submittedName>
        <fullName evidence="10">Siderophore iron transporter</fullName>
    </submittedName>
</protein>
<sequence length="589" mass="65109">MFLPKIFARPDDEPPVQRGALEPSNEKTTDNETRITAQANDDASSIEVQDGVLKMEAVSQVWSRNHIIIAYVFIWIIYFMDSMHSSMSFTLSAYVTSSFQQHGLTATTNVFANLIGGLFKLPLAKILDIWGRPQGFALVVFFLVIGLVMMAACQNVETYAAAQVFYWIGFNGIAYTLQVFIADTSDLKNRAFFFAMTTSPFLITTWASGPAASSFLTGAGWRWAFGTFSIVVPVVCAPILLLFVYNYFKAKKMDVLPAKQPSGRTAFETAKYYFIQFDVVGLLLAAAGMALFLLPFNIYQFQAQQWRSPMIIAMVVVGVVLLVIFALYEKFVAPVQFIPYKLLVDRTVMGACVLGAIIFVSFYIWNGFFSSFLQVVVGLTVTEATYVGRIYNMGSCFWALVVGGIIRWTGRFKWLALYFGVPLMILGIGLMVQFRQPGVHVGYIVMCQIFIALSGGTLVICEQMAVMASVSHQHVAVVLAMLAMFTSIGGAIGSSVSGAIWNGVFPDKIAEYLPPETKDQAMLIVGNLSKQLEYPWGSPTRIAIMDAYGAAQRIMLISATALVCFSLVAVVVWRDIKVKDFDQEKKTTA</sequence>
<comment type="similarity">
    <text evidence="2">Belongs to the major facilitator superfamily.</text>
</comment>
<organism evidence="10 11">
    <name type="scientific">Pochonia chlamydosporia 170</name>
    <dbReference type="NCBI Taxonomy" id="1380566"/>
    <lineage>
        <taxon>Eukaryota</taxon>
        <taxon>Fungi</taxon>
        <taxon>Dikarya</taxon>
        <taxon>Ascomycota</taxon>
        <taxon>Pezizomycotina</taxon>
        <taxon>Sordariomycetes</taxon>
        <taxon>Hypocreomycetidae</taxon>
        <taxon>Hypocreales</taxon>
        <taxon>Clavicipitaceae</taxon>
        <taxon>Pochonia</taxon>
    </lineage>
</organism>
<feature type="region of interest" description="Disordered" evidence="7">
    <location>
        <begin position="1"/>
        <end position="30"/>
    </location>
</feature>
<dbReference type="OrthoDB" id="4078873at2759"/>
<gene>
    <name evidence="10" type="ORF">VFPPC_05415</name>
</gene>
<dbReference type="GeneID" id="28848609"/>